<dbReference type="InterPro" id="IPR005714">
    <property type="entry name" value="ATPase_T3SS_FliI/YscN"/>
</dbReference>
<evidence type="ECO:0000256" key="3">
    <source>
        <dbReference type="ARBA" id="ARBA00022490"/>
    </source>
</evidence>
<dbReference type="SUPFAM" id="SSF52540">
    <property type="entry name" value="P-loop containing nucleoside triphosphate hydrolases"/>
    <property type="match status" value="1"/>
</dbReference>
<gene>
    <name evidence="10" type="ORF">ILT43_02805</name>
</gene>
<evidence type="ECO:0000313" key="10">
    <source>
        <dbReference type="EMBL" id="MBM6575286.1"/>
    </source>
</evidence>
<proteinExistence type="predicted"/>
<evidence type="ECO:0000256" key="7">
    <source>
        <dbReference type="ARBA" id="ARBA00022967"/>
    </source>
</evidence>
<protein>
    <submittedName>
        <fullName evidence="10">FliI/YscN family ATPase</fullName>
    </submittedName>
</protein>
<dbReference type="InterPro" id="IPR003593">
    <property type="entry name" value="AAA+_ATPase"/>
</dbReference>
<sequence>MLAGLDRVDTVERRGRLVEIRGTTIKVTGIAARIGAQCEIVEPLTGQVVAAEVIGIDGDAAILTPLSDVRGLSPDAEVLVRESDGNVRYGEALLGRVLDGQGRPIDGKGPLPDGLAATPLHAPAPLPMDRALIDTPVATGVRAIDTLLTLGTGQRIGVFAAAGGGKSTLLGMLARFADADVIVIALIGERGREVREFIVDSLGEEGLARTVIVCATSDRAAMERVRAAHHATAIAEGFRSEGKRVLLLMDSVTRFARALREIGLAAGEPAVRRGFPPSVFAELPRLFERAGNDDRGSITGVYTVLLEDEDEGDPVGEEVRSILDGHIVLSRKLGAAGHYPAIDVLASLSRLFPRLATKEHRTAAGRLRELMAKYVEIEFLVQVGEYKPGSDPLADRALAARSEIETLLKQDALAHEPFDTAIMRLRAVAG</sequence>
<feature type="domain" description="AAA+ ATPase" evidence="9">
    <location>
        <begin position="152"/>
        <end position="333"/>
    </location>
</feature>
<accession>A0ABS2D2Y2</accession>
<dbReference type="InterPro" id="IPR004100">
    <property type="entry name" value="ATPase_F1/V1/A1_a/bsu_N"/>
</dbReference>
<evidence type="ECO:0000259" key="9">
    <source>
        <dbReference type="SMART" id="SM00382"/>
    </source>
</evidence>
<keyword evidence="11" id="KW-1185">Reference proteome</keyword>
<reference evidence="10 11" key="1">
    <citation type="submission" date="2020-12" db="EMBL/GenBank/DDBJ databases">
        <title>Sphingomonas sp.</title>
        <authorList>
            <person name="Kim M.K."/>
        </authorList>
    </citation>
    <scope>NUCLEOTIDE SEQUENCE [LARGE SCALE GENOMIC DNA]</scope>
    <source>
        <strain evidence="10 11">BT552</strain>
    </source>
</reference>
<dbReference type="Pfam" id="PF00006">
    <property type="entry name" value="ATP-synt_ab"/>
    <property type="match status" value="1"/>
</dbReference>
<keyword evidence="2" id="KW-0813">Transport</keyword>
<evidence type="ECO:0000256" key="4">
    <source>
        <dbReference type="ARBA" id="ARBA00022741"/>
    </source>
</evidence>
<comment type="subcellular location">
    <subcellularLocation>
        <location evidence="1">Cytoplasm</location>
    </subcellularLocation>
</comment>
<keyword evidence="3" id="KW-0963">Cytoplasm</keyword>
<evidence type="ECO:0000256" key="8">
    <source>
        <dbReference type="ARBA" id="ARBA00034006"/>
    </source>
</evidence>
<comment type="catalytic activity">
    <reaction evidence="8">
        <text>ATP + H2O + cellular proteinSide 1 = ADP + phosphate + cellular proteinSide 2.</text>
        <dbReference type="EC" id="7.4.2.8"/>
    </reaction>
</comment>
<dbReference type="SMART" id="SM00382">
    <property type="entry name" value="AAA"/>
    <property type="match status" value="1"/>
</dbReference>
<evidence type="ECO:0000313" key="11">
    <source>
        <dbReference type="Proteomes" id="UP000763641"/>
    </source>
</evidence>
<dbReference type="PANTHER" id="PTHR15184:SF9">
    <property type="entry name" value="SPI-1 TYPE 3 SECRETION SYSTEM ATPASE"/>
    <property type="match status" value="1"/>
</dbReference>
<evidence type="ECO:0000256" key="5">
    <source>
        <dbReference type="ARBA" id="ARBA00022840"/>
    </source>
</evidence>
<dbReference type="Proteomes" id="UP000763641">
    <property type="component" value="Unassembled WGS sequence"/>
</dbReference>
<dbReference type="InterPro" id="IPR027417">
    <property type="entry name" value="P-loop_NTPase"/>
</dbReference>
<evidence type="ECO:0000256" key="1">
    <source>
        <dbReference type="ARBA" id="ARBA00004496"/>
    </source>
</evidence>
<dbReference type="PROSITE" id="PS00152">
    <property type="entry name" value="ATPASE_ALPHA_BETA"/>
    <property type="match status" value="1"/>
</dbReference>
<dbReference type="NCBIfam" id="TIGR01026">
    <property type="entry name" value="fliI_yscN"/>
    <property type="match status" value="1"/>
</dbReference>
<name>A0ABS2D2Y2_9SPHN</name>
<keyword evidence="4" id="KW-0547">Nucleotide-binding</keyword>
<dbReference type="EMBL" id="JAFEMC010000001">
    <property type="protein sequence ID" value="MBM6575286.1"/>
    <property type="molecule type" value="Genomic_DNA"/>
</dbReference>
<dbReference type="InterPro" id="IPR050053">
    <property type="entry name" value="ATPase_alpha/beta_chains"/>
</dbReference>
<dbReference type="InterPro" id="IPR000194">
    <property type="entry name" value="ATPase_F1/V1/A1_a/bsu_nucl-bd"/>
</dbReference>
<keyword evidence="5" id="KW-0067">ATP-binding</keyword>
<comment type="caution">
    <text evidence="10">The sequence shown here is derived from an EMBL/GenBank/DDBJ whole genome shotgun (WGS) entry which is preliminary data.</text>
</comment>
<dbReference type="Pfam" id="PF02874">
    <property type="entry name" value="ATP-synt_ab_N"/>
    <property type="match status" value="1"/>
</dbReference>
<dbReference type="CDD" id="cd01136">
    <property type="entry name" value="ATPase_flagellum-secretory_path_III"/>
    <property type="match status" value="1"/>
</dbReference>
<keyword evidence="6" id="KW-0653">Protein transport</keyword>
<dbReference type="Gene3D" id="3.40.50.12240">
    <property type="match status" value="1"/>
</dbReference>
<dbReference type="InterPro" id="IPR040627">
    <property type="entry name" value="T3SS_ATPase_C"/>
</dbReference>
<dbReference type="Pfam" id="PF18269">
    <property type="entry name" value="T3SS_ATPase_C"/>
    <property type="match status" value="1"/>
</dbReference>
<dbReference type="PANTHER" id="PTHR15184">
    <property type="entry name" value="ATP SYNTHASE"/>
    <property type="match status" value="1"/>
</dbReference>
<keyword evidence="7" id="KW-1278">Translocase</keyword>
<dbReference type="InterPro" id="IPR020003">
    <property type="entry name" value="ATPase_a/bsu_AS"/>
</dbReference>
<organism evidence="10 11">
    <name type="scientific">Sphingomonas longa</name>
    <dbReference type="NCBI Taxonomy" id="2778730"/>
    <lineage>
        <taxon>Bacteria</taxon>
        <taxon>Pseudomonadati</taxon>
        <taxon>Pseudomonadota</taxon>
        <taxon>Alphaproteobacteria</taxon>
        <taxon>Sphingomonadales</taxon>
        <taxon>Sphingomonadaceae</taxon>
        <taxon>Sphingomonas</taxon>
    </lineage>
</organism>
<evidence type="ECO:0000256" key="2">
    <source>
        <dbReference type="ARBA" id="ARBA00022448"/>
    </source>
</evidence>
<evidence type="ECO:0000256" key="6">
    <source>
        <dbReference type="ARBA" id="ARBA00022927"/>
    </source>
</evidence>